<dbReference type="GO" id="GO:0005507">
    <property type="term" value="F:copper ion binding"/>
    <property type="evidence" value="ECO:0007669"/>
    <property type="project" value="InterPro"/>
</dbReference>
<dbReference type="Pfam" id="PF00127">
    <property type="entry name" value="Copper-bind"/>
    <property type="match status" value="1"/>
</dbReference>
<dbReference type="EMBL" id="LT841358">
    <property type="protein sequence ID" value="SMH70972.1"/>
    <property type="molecule type" value="Genomic_DNA"/>
</dbReference>
<organism evidence="10 11">
    <name type="scientific">Candidatus Nitrosotalea okcheonensis</name>
    <dbReference type="NCBI Taxonomy" id="1903276"/>
    <lineage>
        <taxon>Archaea</taxon>
        <taxon>Nitrososphaerota</taxon>
        <taxon>Nitrososphaeria</taxon>
        <taxon>Nitrosotaleales</taxon>
        <taxon>Nitrosotaleaceae</taxon>
        <taxon>Nitrosotalea</taxon>
    </lineage>
</organism>
<evidence type="ECO:0000259" key="9">
    <source>
        <dbReference type="Pfam" id="PF00127"/>
    </source>
</evidence>
<dbReference type="OrthoDB" id="11836at2157"/>
<keyword evidence="6 7" id="KW-0186">Copper</keyword>
<evidence type="ECO:0000256" key="4">
    <source>
        <dbReference type="ARBA" id="ARBA00022764"/>
    </source>
</evidence>
<evidence type="ECO:0000256" key="7">
    <source>
        <dbReference type="PIRSR" id="PIRSR602386-1"/>
    </source>
</evidence>
<dbReference type="AlphaFoldDB" id="A0A2H1FDX0"/>
<name>A0A2H1FDX0_9ARCH</name>
<dbReference type="PANTHER" id="PTHR36507">
    <property type="entry name" value="BLL1555 PROTEIN"/>
    <property type="match status" value="1"/>
</dbReference>
<keyword evidence="8" id="KW-1133">Transmembrane helix</keyword>
<dbReference type="InterPro" id="IPR052721">
    <property type="entry name" value="ET_Amicyanin"/>
</dbReference>
<dbReference type="GO" id="GO:0009055">
    <property type="term" value="F:electron transfer activity"/>
    <property type="evidence" value="ECO:0007669"/>
    <property type="project" value="InterPro"/>
</dbReference>
<dbReference type="InterPro" id="IPR000923">
    <property type="entry name" value="BlueCu_1"/>
</dbReference>
<feature type="binding site" evidence="7">
    <location>
        <position position="121"/>
    </location>
    <ligand>
        <name>Cu cation</name>
        <dbReference type="ChEBI" id="CHEBI:23378"/>
    </ligand>
</feature>
<evidence type="ECO:0000256" key="5">
    <source>
        <dbReference type="ARBA" id="ARBA00022982"/>
    </source>
</evidence>
<protein>
    <submittedName>
        <fullName evidence="10">Copper-binding protein, plastocyanin/azurin family protein</fullName>
    </submittedName>
</protein>
<dbReference type="Gene3D" id="2.60.40.420">
    <property type="entry name" value="Cupredoxins - blue copper proteins"/>
    <property type="match status" value="1"/>
</dbReference>
<evidence type="ECO:0000313" key="11">
    <source>
        <dbReference type="Proteomes" id="UP000230607"/>
    </source>
</evidence>
<feature type="binding site" evidence="7">
    <location>
        <position position="77"/>
    </location>
    <ligand>
        <name>Cu cation</name>
        <dbReference type="ChEBI" id="CHEBI:23378"/>
    </ligand>
</feature>
<dbReference type="SUPFAM" id="SSF49503">
    <property type="entry name" value="Cupredoxins"/>
    <property type="match status" value="1"/>
</dbReference>
<evidence type="ECO:0000256" key="6">
    <source>
        <dbReference type="ARBA" id="ARBA00023008"/>
    </source>
</evidence>
<dbReference type="InterPro" id="IPR008972">
    <property type="entry name" value="Cupredoxin"/>
</dbReference>
<dbReference type="InterPro" id="IPR002386">
    <property type="entry name" value="Amicyanin/Pseudoazurin"/>
</dbReference>
<dbReference type="GO" id="GO:0042597">
    <property type="term" value="C:periplasmic space"/>
    <property type="evidence" value="ECO:0007669"/>
    <property type="project" value="UniProtKB-SubCell"/>
</dbReference>
<sequence length="131" mass="14571">MKRSSFIIPIIAVIIGIAFLTFFEVYRIANTSVDITHGSGSSTHPDCVSTKSCYYPNPLIISRGDTVTWTNKDSLRHTVTSGIPTGDVAGTIFDSKVIEPEQTFKFTFTNTGTYDYFCIIHPWIQGQIIVK</sequence>
<comment type="subcellular location">
    <subcellularLocation>
        <location evidence="1">Periplasm</location>
    </subcellularLocation>
</comment>
<keyword evidence="8" id="KW-0812">Transmembrane</keyword>
<keyword evidence="11" id="KW-1185">Reference proteome</keyword>
<feature type="domain" description="Blue (type 1) copper" evidence="9">
    <location>
        <begin position="54"/>
        <end position="131"/>
    </location>
</feature>
<dbReference type="PRINTS" id="PR00155">
    <property type="entry name" value="AMICYANIN"/>
</dbReference>
<dbReference type="Proteomes" id="UP000230607">
    <property type="component" value="Chromosome 1"/>
</dbReference>
<feature type="binding site" evidence="7">
    <location>
        <position position="118"/>
    </location>
    <ligand>
        <name>Cu cation</name>
        <dbReference type="ChEBI" id="CHEBI:23378"/>
    </ligand>
</feature>
<keyword evidence="3 7" id="KW-0479">Metal-binding</keyword>
<evidence type="ECO:0000256" key="8">
    <source>
        <dbReference type="SAM" id="Phobius"/>
    </source>
</evidence>
<feature type="transmembrane region" description="Helical" evidence="8">
    <location>
        <begin position="6"/>
        <end position="26"/>
    </location>
</feature>
<dbReference type="RefSeq" id="WP_157927020.1">
    <property type="nucleotide sequence ID" value="NZ_LT841358.1"/>
</dbReference>
<keyword evidence="8" id="KW-0472">Membrane</keyword>
<gene>
    <name evidence="10" type="ORF">NCS_10779</name>
</gene>
<keyword evidence="2" id="KW-0813">Transport</keyword>
<keyword evidence="5" id="KW-0249">Electron transport</keyword>
<accession>A0A2H1FDX0</accession>
<reference evidence="11" key="1">
    <citation type="submission" date="2017-03" db="EMBL/GenBank/DDBJ databases">
        <authorList>
            <person name="Herbold C."/>
        </authorList>
    </citation>
    <scope>NUCLEOTIDE SEQUENCE [LARGE SCALE GENOMIC DNA]</scope>
</reference>
<dbReference type="PANTHER" id="PTHR36507:SF1">
    <property type="entry name" value="BLL1555 PROTEIN"/>
    <property type="match status" value="1"/>
</dbReference>
<comment type="cofactor">
    <cofactor evidence="7">
        <name>Cu cation</name>
        <dbReference type="ChEBI" id="CHEBI:23378"/>
    </cofactor>
    <text evidence="7">Binds 1 copper ion per subunit.</text>
</comment>
<evidence type="ECO:0000256" key="2">
    <source>
        <dbReference type="ARBA" id="ARBA00022448"/>
    </source>
</evidence>
<evidence type="ECO:0000256" key="1">
    <source>
        <dbReference type="ARBA" id="ARBA00004418"/>
    </source>
</evidence>
<keyword evidence="4" id="KW-0574">Periplasm</keyword>
<evidence type="ECO:0000256" key="3">
    <source>
        <dbReference type="ARBA" id="ARBA00022723"/>
    </source>
</evidence>
<proteinExistence type="predicted"/>
<evidence type="ECO:0000313" key="10">
    <source>
        <dbReference type="EMBL" id="SMH70972.1"/>
    </source>
</evidence>